<dbReference type="InterPro" id="IPR045065">
    <property type="entry name" value="XPO1/5"/>
</dbReference>
<dbReference type="SUPFAM" id="SSF48371">
    <property type="entry name" value="ARM repeat"/>
    <property type="match status" value="1"/>
</dbReference>
<dbReference type="InterPro" id="IPR045478">
    <property type="entry name" value="Exportin-5_C"/>
</dbReference>
<dbReference type="PANTHER" id="PTHR11223:SF3">
    <property type="entry name" value="EXPORTIN-5"/>
    <property type="match status" value="1"/>
</dbReference>
<name>A0ABR1FEQ9_9ASCO</name>
<dbReference type="Gene3D" id="1.25.10.10">
    <property type="entry name" value="Leucine-rich Repeat Variant"/>
    <property type="match status" value="1"/>
</dbReference>
<evidence type="ECO:0000313" key="3">
    <source>
        <dbReference type="EMBL" id="KAK7208305.1"/>
    </source>
</evidence>
<reference evidence="3 4" key="1">
    <citation type="submission" date="2024-03" db="EMBL/GenBank/DDBJ databases">
        <title>Genome-scale model development and genomic sequencing of the oleaginous clade Lipomyces.</title>
        <authorList>
            <consortium name="Lawrence Berkeley National Laboratory"/>
            <person name="Czajka J.J."/>
            <person name="Han Y."/>
            <person name="Kim J."/>
            <person name="Mondo S.J."/>
            <person name="Hofstad B.A."/>
            <person name="Robles A."/>
            <person name="Haridas S."/>
            <person name="Riley R."/>
            <person name="LaButti K."/>
            <person name="Pangilinan J."/>
            <person name="Andreopoulos W."/>
            <person name="Lipzen A."/>
            <person name="Yan J."/>
            <person name="Wang M."/>
            <person name="Ng V."/>
            <person name="Grigoriev I.V."/>
            <person name="Spatafora J.W."/>
            <person name="Magnuson J.K."/>
            <person name="Baker S.E."/>
            <person name="Pomraning K.R."/>
        </authorList>
    </citation>
    <scope>NUCLEOTIDE SEQUENCE [LARGE SCALE GENOMIC DNA]</scope>
    <source>
        <strain evidence="3 4">Phaff 52-87</strain>
    </source>
</reference>
<proteinExistence type="predicted"/>
<dbReference type="Pfam" id="PF19273">
    <property type="entry name" value="Exportin-5"/>
    <property type="match status" value="1"/>
</dbReference>
<feature type="domain" description="Exportin-5 C-terminal" evidence="2">
    <location>
        <begin position="329"/>
        <end position="1188"/>
    </location>
</feature>
<evidence type="ECO:0000259" key="2">
    <source>
        <dbReference type="Pfam" id="PF19273"/>
    </source>
</evidence>
<dbReference type="RefSeq" id="XP_064771338.1">
    <property type="nucleotide sequence ID" value="XM_064910302.1"/>
</dbReference>
<sequence length="1251" mass="142383">METEALERISEALLTVHNPHVSNDSRRLAQEFLDAAKQEDEAPLWGYHLAIREPPRADQIRHFGLSLIDHSIRHNFSVYDQTRKLAVRNWVIELTTQVRQTDAYYLREKLALLWVNVAKRSWGAQKDEWNDMDDALVRMWDMTPATREMSLMIFRDLFEDVFMLDDPVAGKRSGVLSAQCIEVLTAAAILDEAYDRRDESIISLRSGADGWLVRWSMLLGQCLDQGAQDTEAESFAVKVLQSLKTCLVWVHPRAIRETDLLARISQALTIQNVKVRTLATDCLHILFTRNFANEEDFAAVIGVVFLAPGIRTLSEVYNSIQLDLDDFDEDSYILLKKLVEMIVGLGEYLNVGGDKRSRLPPGTDLEGYLALVFSTTMHESLIISGLSLQFWSSILRVEELARLPEVSALLPRLLELAAERIIKYEGVEERTPSKRFLELDFDSVPEMHSFLGNYKRFVEDIARLVVCRIPVDAMIWLDMRLDKFFSSWHGWHSRECKLFLCLWLGDAMFLVAYSQFSIVDAALRGISRWRVWYRETDKEEKTAVLNPIIERFCERMISMDVTDPVLLRKQIQTLVQFAPLMKHVSQTMFKVLEKVLYACTFEYPADATDEDRELIREVRNNCDTELNRLAYLMPEALMEIYSDLERIINDIISSDKLSDHEIVSFLSFLLVISQRSNAPNKAECFAKIVDPVLSCWTDEATMKGLSQLEWFMERVGIVEIANYFRSRGVDASTDLLATSMDEAGRQLKMSLRNQWAALFPIRATRIFIQYSIEKIDHSSDEFARLLELWKPRVQPILPHILQLIAQIHAYCDPANWGDLPAEVSSFVRDSCEEKFWHVGISRQSRDEFVEEGVKAAMTLRDFANSLGMMLRYTREYAFLALGSITQLESTMYEVPGIGRTMWAAIAGEPRGISLHAWKHLVALVVRPAVKNCPPAYWETFLTDFLPGVLTQLDSLLEERWTSLTNRGLVGGQQIQEEVDAAGEDDALSDEMTEEYHLRQLSNVVDRLLIDLVGPLNSSKTLSGSVAADSNGDSQKDGGGSPDKKKAADSRTFVVSHPVILGPFLSLCNHLFVVHDTRCSYSCAMILRQMIPVMIGRYQEVDDFLCDVVLPSCLRVLGDAYFADVAGEASYVLTMIYTVLRGRYDRPLKKMMELNPAIGAEEMMALERELAGVKTLRQQRGVMIEFLAVIKAIPEGPEGEVARRIARVKRERESRQQQQSKWTVSRKEAEQVEAVDSVLADGGLVDLFNEGQ</sequence>
<accession>A0ABR1FEQ9</accession>
<protein>
    <submittedName>
        <fullName evidence="3">Armadillo-type protein</fullName>
    </submittedName>
</protein>
<evidence type="ECO:0000313" key="4">
    <source>
        <dbReference type="Proteomes" id="UP001498771"/>
    </source>
</evidence>
<keyword evidence="4" id="KW-1185">Reference proteome</keyword>
<dbReference type="GeneID" id="90035814"/>
<feature type="region of interest" description="Disordered" evidence="1">
    <location>
        <begin position="1021"/>
        <end position="1048"/>
    </location>
</feature>
<dbReference type="EMBL" id="JBBJBU010000001">
    <property type="protein sequence ID" value="KAK7208305.1"/>
    <property type="molecule type" value="Genomic_DNA"/>
</dbReference>
<dbReference type="InterPro" id="IPR016024">
    <property type="entry name" value="ARM-type_fold"/>
</dbReference>
<comment type="caution">
    <text evidence="3">The sequence shown here is derived from an EMBL/GenBank/DDBJ whole genome shotgun (WGS) entry which is preliminary data.</text>
</comment>
<dbReference type="Proteomes" id="UP001498771">
    <property type="component" value="Unassembled WGS sequence"/>
</dbReference>
<dbReference type="PANTHER" id="PTHR11223">
    <property type="entry name" value="EXPORTIN 1/5"/>
    <property type="match status" value="1"/>
</dbReference>
<organism evidence="3 4">
    <name type="scientific">Myxozyma melibiosi</name>
    <dbReference type="NCBI Taxonomy" id="54550"/>
    <lineage>
        <taxon>Eukaryota</taxon>
        <taxon>Fungi</taxon>
        <taxon>Dikarya</taxon>
        <taxon>Ascomycota</taxon>
        <taxon>Saccharomycotina</taxon>
        <taxon>Lipomycetes</taxon>
        <taxon>Lipomycetales</taxon>
        <taxon>Lipomycetaceae</taxon>
        <taxon>Myxozyma</taxon>
    </lineage>
</organism>
<evidence type="ECO:0000256" key="1">
    <source>
        <dbReference type="SAM" id="MobiDB-lite"/>
    </source>
</evidence>
<gene>
    <name evidence="3" type="ORF">BZA70DRAFT_234559</name>
</gene>
<dbReference type="InterPro" id="IPR011989">
    <property type="entry name" value="ARM-like"/>
</dbReference>